<dbReference type="AlphaFoldDB" id="A0A3D9HPP8"/>
<organism evidence="3 4">
    <name type="scientific">Aestuariispira insulae</name>
    <dbReference type="NCBI Taxonomy" id="1461337"/>
    <lineage>
        <taxon>Bacteria</taxon>
        <taxon>Pseudomonadati</taxon>
        <taxon>Pseudomonadota</taxon>
        <taxon>Alphaproteobacteria</taxon>
        <taxon>Rhodospirillales</taxon>
        <taxon>Kiloniellaceae</taxon>
        <taxon>Aestuariispira</taxon>
    </lineage>
</organism>
<dbReference type="Proteomes" id="UP000256845">
    <property type="component" value="Unassembled WGS sequence"/>
</dbReference>
<evidence type="ECO:0000313" key="4">
    <source>
        <dbReference type="Proteomes" id="UP000256845"/>
    </source>
</evidence>
<feature type="region of interest" description="Disordered" evidence="1">
    <location>
        <begin position="120"/>
        <end position="144"/>
    </location>
</feature>
<evidence type="ECO:0000256" key="2">
    <source>
        <dbReference type="SAM" id="Phobius"/>
    </source>
</evidence>
<gene>
    <name evidence="3" type="ORF">DFP90_103269</name>
</gene>
<accession>A0A3D9HPP8</accession>
<evidence type="ECO:0008006" key="5">
    <source>
        <dbReference type="Google" id="ProtNLM"/>
    </source>
</evidence>
<feature type="transmembrane region" description="Helical" evidence="2">
    <location>
        <begin position="61"/>
        <end position="81"/>
    </location>
</feature>
<reference evidence="3 4" key="1">
    <citation type="submission" date="2018-07" db="EMBL/GenBank/DDBJ databases">
        <title>Genomic Encyclopedia of Type Strains, Phase III (KMG-III): the genomes of soil and plant-associated and newly described type strains.</title>
        <authorList>
            <person name="Whitman W."/>
        </authorList>
    </citation>
    <scope>NUCLEOTIDE SEQUENCE [LARGE SCALE GENOMIC DNA]</scope>
    <source>
        <strain evidence="3 4">CECT 8488</strain>
    </source>
</reference>
<feature type="compositionally biased region" description="Basic and acidic residues" evidence="1">
    <location>
        <begin position="129"/>
        <end position="144"/>
    </location>
</feature>
<protein>
    <recommendedName>
        <fullName evidence="5">DUF805 domain-containing protein</fullName>
    </recommendedName>
</protein>
<feature type="transmembrane region" description="Helical" evidence="2">
    <location>
        <begin position="93"/>
        <end position="112"/>
    </location>
</feature>
<comment type="caution">
    <text evidence="3">The sequence shown here is derived from an EMBL/GenBank/DDBJ whole genome shotgun (WGS) entry which is preliminary data.</text>
</comment>
<keyword evidence="4" id="KW-1185">Reference proteome</keyword>
<keyword evidence="2" id="KW-1133">Transmembrane helix</keyword>
<keyword evidence="2" id="KW-0812">Transmembrane</keyword>
<dbReference type="EMBL" id="QRDW01000003">
    <property type="protein sequence ID" value="RED51467.1"/>
    <property type="molecule type" value="Genomic_DNA"/>
</dbReference>
<name>A0A3D9HPP8_9PROT</name>
<dbReference type="RefSeq" id="WP_115936354.1">
    <property type="nucleotide sequence ID" value="NZ_QRDW01000003.1"/>
</dbReference>
<sequence length="144" mass="16165">MLFAFIGMVVLAVIVPIFITNKETILNRGDYALRILPSVLVFILIDQGLQPRGFLASSLSMAYFGLAVIVLLVFFSSRWSVMRMNHLGWSRGMALTLPIPLVGTIISLILLFKPGKEQQSSRRTGTVGEENKRKVEEMRQRIAQ</sequence>
<proteinExistence type="predicted"/>
<dbReference type="OrthoDB" id="8479128at2"/>
<evidence type="ECO:0000256" key="1">
    <source>
        <dbReference type="SAM" id="MobiDB-lite"/>
    </source>
</evidence>
<keyword evidence="2" id="KW-0472">Membrane</keyword>
<evidence type="ECO:0000313" key="3">
    <source>
        <dbReference type="EMBL" id="RED51467.1"/>
    </source>
</evidence>